<dbReference type="InterPro" id="IPR008920">
    <property type="entry name" value="TF_FadR/GntR_C"/>
</dbReference>
<dbReference type="Gene3D" id="1.10.10.10">
    <property type="entry name" value="Winged helix-like DNA-binding domain superfamily/Winged helix DNA-binding domain"/>
    <property type="match status" value="1"/>
</dbReference>
<keyword evidence="2 5" id="KW-0238">DNA-binding</keyword>
<organism evidence="5 6">
    <name type="scientific">Amycolatopsis pretoriensis</name>
    <dbReference type="NCBI Taxonomy" id="218821"/>
    <lineage>
        <taxon>Bacteria</taxon>
        <taxon>Bacillati</taxon>
        <taxon>Actinomycetota</taxon>
        <taxon>Actinomycetes</taxon>
        <taxon>Pseudonocardiales</taxon>
        <taxon>Pseudonocardiaceae</taxon>
        <taxon>Amycolatopsis</taxon>
    </lineage>
</organism>
<dbReference type="Gene3D" id="1.20.120.530">
    <property type="entry name" value="GntR ligand-binding domain-like"/>
    <property type="match status" value="1"/>
</dbReference>
<reference evidence="6" key="1">
    <citation type="submission" date="2016-10" db="EMBL/GenBank/DDBJ databases">
        <authorList>
            <person name="Varghese N."/>
            <person name="Submissions S."/>
        </authorList>
    </citation>
    <scope>NUCLEOTIDE SEQUENCE [LARGE SCALE GENOMIC DNA]</scope>
    <source>
        <strain evidence="6">DSM 44654</strain>
    </source>
</reference>
<evidence type="ECO:0000256" key="2">
    <source>
        <dbReference type="ARBA" id="ARBA00023125"/>
    </source>
</evidence>
<dbReference type="InterPro" id="IPR011711">
    <property type="entry name" value="GntR_C"/>
</dbReference>
<dbReference type="EMBL" id="FNUJ01000004">
    <property type="protein sequence ID" value="SEF28753.1"/>
    <property type="molecule type" value="Genomic_DNA"/>
</dbReference>
<evidence type="ECO:0000256" key="1">
    <source>
        <dbReference type="ARBA" id="ARBA00023015"/>
    </source>
</evidence>
<dbReference type="SUPFAM" id="SSF48008">
    <property type="entry name" value="GntR ligand-binding domain-like"/>
    <property type="match status" value="1"/>
</dbReference>
<protein>
    <submittedName>
        <fullName evidence="5">DNA-binding transcriptional regulator, FadR family</fullName>
    </submittedName>
</protein>
<evidence type="ECO:0000256" key="3">
    <source>
        <dbReference type="ARBA" id="ARBA00023163"/>
    </source>
</evidence>
<keyword evidence="3" id="KW-0804">Transcription</keyword>
<dbReference type="PANTHER" id="PTHR43537">
    <property type="entry name" value="TRANSCRIPTIONAL REGULATOR, GNTR FAMILY"/>
    <property type="match status" value="1"/>
</dbReference>
<dbReference type="PANTHER" id="PTHR43537:SF44">
    <property type="entry name" value="GNTR FAMILY REGULATORY PROTEIN"/>
    <property type="match status" value="1"/>
</dbReference>
<dbReference type="Pfam" id="PF07729">
    <property type="entry name" value="FCD"/>
    <property type="match status" value="1"/>
</dbReference>
<evidence type="ECO:0000313" key="5">
    <source>
        <dbReference type="EMBL" id="SEF28753.1"/>
    </source>
</evidence>
<keyword evidence="6" id="KW-1185">Reference proteome</keyword>
<dbReference type="SUPFAM" id="SSF46785">
    <property type="entry name" value="Winged helix' DNA-binding domain"/>
    <property type="match status" value="1"/>
</dbReference>
<dbReference type="OrthoDB" id="4164516at2"/>
<accession>A0A1H5QRJ9</accession>
<dbReference type="SMART" id="SM00895">
    <property type="entry name" value="FCD"/>
    <property type="match status" value="1"/>
</dbReference>
<dbReference type="Proteomes" id="UP000198878">
    <property type="component" value="Unassembled WGS sequence"/>
</dbReference>
<dbReference type="PROSITE" id="PS50949">
    <property type="entry name" value="HTH_GNTR"/>
    <property type="match status" value="1"/>
</dbReference>
<name>A0A1H5QRJ9_9PSEU</name>
<keyword evidence="1" id="KW-0805">Transcription regulation</keyword>
<evidence type="ECO:0000313" key="6">
    <source>
        <dbReference type="Proteomes" id="UP000198878"/>
    </source>
</evidence>
<evidence type="ECO:0000259" key="4">
    <source>
        <dbReference type="PROSITE" id="PS50949"/>
    </source>
</evidence>
<dbReference type="Pfam" id="PF00392">
    <property type="entry name" value="GntR"/>
    <property type="match status" value="1"/>
</dbReference>
<sequence length="236" mass="25801">MTEHRPRGLHGQTVEALASRILSDEWGEGTVLDLPALREELDISLTALREALKVLAAKGMIDARQKRGTFVQPREKWNMLDADVMRWQTAAADDPGLLDELTEVRAVVEPAAARIAAERASDEDLESLREALADMAAAGDDAEASVQADLAFHRRLMTATHNNFLMRMERIIAIGLAERDKLVHGASAAEDPVPSHRKVFDAIVAGDPTAAEQAMLALVTKSRDDLEKAQRKPARG</sequence>
<dbReference type="InterPro" id="IPR036390">
    <property type="entry name" value="WH_DNA-bd_sf"/>
</dbReference>
<dbReference type="InterPro" id="IPR036388">
    <property type="entry name" value="WH-like_DNA-bd_sf"/>
</dbReference>
<dbReference type="AlphaFoldDB" id="A0A1H5QRJ9"/>
<dbReference type="RefSeq" id="WP_086675970.1">
    <property type="nucleotide sequence ID" value="NZ_FNUJ01000004.1"/>
</dbReference>
<feature type="domain" description="HTH gntR-type" evidence="4">
    <location>
        <begin position="7"/>
        <end position="74"/>
    </location>
</feature>
<dbReference type="GO" id="GO:0003677">
    <property type="term" value="F:DNA binding"/>
    <property type="evidence" value="ECO:0007669"/>
    <property type="project" value="UniProtKB-KW"/>
</dbReference>
<proteinExistence type="predicted"/>
<dbReference type="GO" id="GO:0003700">
    <property type="term" value="F:DNA-binding transcription factor activity"/>
    <property type="evidence" value="ECO:0007669"/>
    <property type="project" value="InterPro"/>
</dbReference>
<dbReference type="STRING" id="218821.SAMN05421837_104303"/>
<dbReference type="CDD" id="cd07377">
    <property type="entry name" value="WHTH_GntR"/>
    <property type="match status" value="1"/>
</dbReference>
<dbReference type="InterPro" id="IPR000524">
    <property type="entry name" value="Tscrpt_reg_HTH_GntR"/>
</dbReference>
<dbReference type="SMART" id="SM00345">
    <property type="entry name" value="HTH_GNTR"/>
    <property type="match status" value="1"/>
</dbReference>
<gene>
    <name evidence="5" type="ORF">SAMN05421837_104303</name>
</gene>